<evidence type="ECO:0000256" key="1">
    <source>
        <dbReference type="ARBA" id="ARBA00009179"/>
    </source>
</evidence>
<dbReference type="Pfam" id="PF03572">
    <property type="entry name" value="Peptidase_S41"/>
    <property type="match status" value="1"/>
</dbReference>
<dbReference type="InterPro" id="IPR020992">
    <property type="entry name" value="Tail_Prtase_C"/>
</dbReference>
<reference evidence="7 8" key="1">
    <citation type="submission" date="2016-10" db="EMBL/GenBank/DDBJ databases">
        <authorList>
            <person name="Varghese N."/>
            <person name="Submissions S."/>
        </authorList>
    </citation>
    <scope>NUCLEOTIDE SEQUENCE [LARGE SCALE GENOMIC DNA]</scope>
    <source>
        <strain evidence="7 8">DSM 1361</strain>
    </source>
</reference>
<evidence type="ECO:0000256" key="3">
    <source>
        <dbReference type="ARBA" id="ARBA00022801"/>
    </source>
</evidence>
<keyword evidence="8" id="KW-1185">Reference proteome</keyword>
<dbReference type="GO" id="GO:0030288">
    <property type="term" value="C:outer membrane-bounded periplasmic space"/>
    <property type="evidence" value="ECO:0007669"/>
    <property type="project" value="TreeGrafter"/>
</dbReference>
<dbReference type="SMART" id="SM00228">
    <property type="entry name" value="PDZ"/>
    <property type="match status" value="1"/>
</dbReference>
<dbReference type="EMBL" id="FOXF01000004">
    <property type="protein sequence ID" value="SFP06903.1"/>
    <property type="molecule type" value="Genomic_DNA"/>
</dbReference>
<name>A0A662ZEN8_9GAMM</name>
<feature type="domain" description="PDZ" evidence="6">
    <location>
        <begin position="263"/>
        <end position="326"/>
    </location>
</feature>
<dbReference type="Gene3D" id="3.30.750.44">
    <property type="match status" value="1"/>
</dbReference>
<dbReference type="SMART" id="SM00245">
    <property type="entry name" value="TSPc"/>
    <property type="match status" value="1"/>
</dbReference>
<accession>A0A662ZEN8</accession>
<comment type="similarity">
    <text evidence="1 5">Belongs to the peptidase S41A family.</text>
</comment>
<keyword evidence="2 5" id="KW-0645">Protease</keyword>
<dbReference type="GO" id="GO:0004175">
    <property type="term" value="F:endopeptidase activity"/>
    <property type="evidence" value="ECO:0007669"/>
    <property type="project" value="TreeGrafter"/>
</dbReference>
<dbReference type="GO" id="GO:0006508">
    <property type="term" value="P:proteolysis"/>
    <property type="evidence" value="ECO:0007669"/>
    <property type="project" value="UniProtKB-KW"/>
</dbReference>
<dbReference type="GO" id="GO:0007165">
    <property type="term" value="P:signal transduction"/>
    <property type="evidence" value="ECO:0007669"/>
    <property type="project" value="TreeGrafter"/>
</dbReference>
<dbReference type="SUPFAM" id="SSF50156">
    <property type="entry name" value="PDZ domain-like"/>
    <property type="match status" value="1"/>
</dbReference>
<dbReference type="AlphaFoldDB" id="A0A662ZEN8"/>
<evidence type="ECO:0000256" key="2">
    <source>
        <dbReference type="ARBA" id="ARBA00022670"/>
    </source>
</evidence>
<sequence>MKYNKNTVIRSGWRRFILPAVIGMVIGSGSAYASERVKQTVPKISELPTLSAQQNHSKSCNRVSSFFTRSHYKEIVLDKKFAEKVIDSYLYENDRYHSLFTADEVKDMYGRYNDVIAAMSACRLDYPFELYTKVINRKFKRLSYYLSVLDKPVDLNGHDYIDSDRSKLPPLKDMAQLEDLWRKLVVNDLIKLMLNGKTEEKARELLKKRYTNQLRILTESKSEDAFSAFENAYAHAIDPHTSYLSPDDSAKFMDEMSLAMEGIGAVLTKEDDYVKIVSLVPGSPAEMSKKLKPNDYIIGIRQHDGKNNKMLDVVGMRLEDVVPMVKGKKGSKVTLEIQRDNGGNVTTFTVDLVRSRIRLEDSAAKGEVREIDGRKVGVLTVKSFYVNLYEDIDKELKKLNDKKIEALVLDLRYNGGGALSEAILSTGLFVDNDAFVQVRDGVGNVAVRGDVTPGVTYSGPMVVLTNRLSASASEIMAAALQDLGRAVVVGDTTFGKGTVQQSRPLDRIFDYNSEPLGSIHYTIAKFYRINGGSTQMKGVQPDILFPKIISYDIVGEKNEPNALEWDMISSVKYQPKDLKNYISELSQIHENRVKNNELFKDMENAERKLSEEMKPGNRISLNFAERKAEKDKDDAEYLQIINRNLKANGQAPISNIKDLPSKYEPFDCYLDESARIALDLADLEKKNLATVKN</sequence>
<evidence type="ECO:0000256" key="5">
    <source>
        <dbReference type="RuleBase" id="RU004404"/>
    </source>
</evidence>
<dbReference type="CDD" id="cd07560">
    <property type="entry name" value="Peptidase_S41_CPP"/>
    <property type="match status" value="1"/>
</dbReference>
<dbReference type="GO" id="GO:0008236">
    <property type="term" value="F:serine-type peptidase activity"/>
    <property type="evidence" value="ECO:0007669"/>
    <property type="project" value="UniProtKB-KW"/>
</dbReference>
<dbReference type="InterPro" id="IPR036034">
    <property type="entry name" value="PDZ_sf"/>
</dbReference>
<dbReference type="SUPFAM" id="SSF52096">
    <property type="entry name" value="ClpP/crotonase"/>
    <property type="match status" value="1"/>
</dbReference>
<dbReference type="InterPro" id="IPR005151">
    <property type="entry name" value="Tail-specific_protease"/>
</dbReference>
<dbReference type="Gene3D" id="2.30.42.10">
    <property type="match status" value="1"/>
</dbReference>
<dbReference type="PANTHER" id="PTHR32060">
    <property type="entry name" value="TAIL-SPECIFIC PROTEASE"/>
    <property type="match status" value="1"/>
</dbReference>
<gene>
    <name evidence="7" type="ORF">SAMN02910344_00351</name>
</gene>
<dbReference type="InterPro" id="IPR001478">
    <property type="entry name" value="PDZ"/>
</dbReference>
<dbReference type="Pfam" id="PF11818">
    <property type="entry name" value="DUF3340"/>
    <property type="match status" value="1"/>
</dbReference>
<organism evidence="7 8">
    <name type="scientific">Ruminobacter amylophilus</name>
    <dbReference type="NCBI Taxonomy" id="867"/>
    <lineage>
        <taxon>Bacteria</taxon>
        <taxon>Pseudomonadati</taxon>
        <taxon>Pseudomonadota</taxon>
        <taxon>Gammaproteobacteria</taxon>
        <taxon>Aeromonadales</taxon>
        <taxon>Succinivibrionaceae</taxon>
        <taxon>Ruminobacter</taxon>
    </lineage>
</organism>
<evidence type="ECO:0000256" key="4">
    <source>
        <dbReference type="ARBA" id="ARBA00022825"/>
    </source>
</evidence>
<dbReference type="PROSITE" id="PS50106">
    <property type="entry name" value="PDZ"/>
    <property type="match status" value="1"/>
</dbReference>
<dbReference type="Pfam" id="PF17804">
    <property type="entry name" value="TSP_NTD"/>
    <property type="match status" value="1"/>
</dbReference>
<dbReference type="RefSeq" id="WP_177178465.1">
    <property type="nucleotide sequence ID" value="NZ_FOXF01000004.1"/>
</dbReference>
<dbReference type="NCBIfam" id="TIGR00225">
    <property type="entry name" value="prc"/>
    <property type="match status" value="1"/>
</dbReference>
<evidence type="ECO:0000313" key="7">
    <source>
        <dbReference type="EMBL" id="SFP06903.1"/>
    </source>
</evidence>
<dbReference type="InterPro" id="IPR029045">
    <property type="entry name" value="ClpP/crotonase-like_dom_sf"/>
</dbReference>
<keyword evidence="4 5" id="KW-0720">Serine protease</keyword>
<dbReference type="Proteomes" id="UP000243745">
    <property type="component" value="Unassembled WGS sequence"/>
</dbReference>
<protein>
    <submittedName>
        <fullName evidence="7">Carboxyl-terminal processing protease</fullName>
    </submittedName>
</protein>
<proteinExistence type="inferred from homology"/>
<dbReference type="CDD" id="cd06782">
    <property type="entry name" value="cpPDZ_CPP-like"/>
    <property type="match status" value="1"/>
</dbReference>
<dbReference type="PANTHER" id="PTHR32060:SF22">
    <property type="entry name" value="CARBOXYL-TERMINAL-PROCESSING PEPTIDASE 3, CHLOROPLASTIC"/>
    <property type="match status" value="1"/>
</dbReference>
<keyword evidence="3 5" id="KW-0378">Hydrolase</keyword>
<evidence type="ECO:0000259" key="6">
    <source>
        <dbReference type="PROSITE" id="PS50106"/>
    </source>
</evidence>
<dbReference type="InterPro" id="IPR040573">
    <property type="entry name" value="TSP_N"/>
</dbReference>
<dbReference type="Gene3D" id="3.90.226.10">
    <property type="entry name" value="2-enoyl-CoA Hydratase, Chain A, domain 1"/>
    <property type="match status" value="1"/>
</dbReference>
<evidence type="ECO:0000313" key="8">
    <source>
        <dbReference type="Proteomes" id="UP000243745"/>
    </source>
</evidence>
<dbReference type="InterPro" id="IPR004447">
    <property type="entry name" value="Peptidase_S41A"/>
</dbReference>